<evidence type="ECO:0000313" key="3">
    <source>
        <dbReference type="Proteomes" id="UP000245539"/>
    </source>
</evidence>
<dbReference type="PANTHER" id="PTHR46637">
    <property type="entry name" value="TIS1421-TRANSPOSASE PROTEIN A"/>
    <property type="match status" value="1"/>
</dbReference>
<dbReference type="AlphaFoldDB" id="A0A317CQZ0"/>
<dbReference type="RefSeq" id="WP_109836356.1">
    <property type="nucleotide sequence ID" value="NZ_QGKM01000006.1"/>
</dbReference>
<dbReference type="OrthoDB" id="1551210at2"/>
<proteinExistence type="predicted"/>
<dbReference type="InterPro" id="IPR052909">
    <property type="entry name" value="Transposase_6_like"/>
</dbReference>
<dbReference type="PANTHER" id="PTHR46637:SF1">
    <property type="entry name" value="BLL5188 PROTEIN"/>
    <property type="match status" value="1"/>
</dbReference>
<gene>
    <name evidence="2" type="ORF">DKW60_03875</name>
</gene>
<evidence type="ECO:0000313" key="2">
    <source>
        <dbReference type="EMBL" id="PWQ99953.1"/>
    </source>
</evidence>
<accession>A0A317CQZ0</accession>
<sequence>MSIERATISDREWELITPVLPTLPKVKIGNLDKCRQFIGAALWVLRGGIEWRMLPPEQGKWNSVFKRYSRWCAHGVCY</sequence>
<dbReference type="Pfam" id="PF13340">
    <property type="entry name" value="DUF4096"/>
    <property type="match status" value="1"/>
</dbReference>
<keyword evidence="3" id="KW-1185">Reference proteome</keyword>
<dbReference type="InterPro" id="IPR025161">
    <property type="entry name" value="IS402-like_dom"/>
</dbReference>
<name>A0A317CQZ0_9GAMM</name>
<reference evidence="2 3" key="1">
    <citation type="submission" date="2018-05" db="EMBL/GenBank/DDBJ databases">
        <title>Leucothrix arctica sp. nov., isolated from Arctic seawater.</title>
        <authorList>
            <person name="Choi A."/>
            <person name="Baek K."/>
        </authorList>
    </citation>
    <scope>NUCLEOTIDE SEQUENCE [LARGE SCALE GENOMIC DNA]</scope>
    <source>
        <strain evidence="2 3">JCM 18388</strain>
    </source>
</reference>
<evidence type="ECO:0000259" key="1">
    <source>
        <dbReference type="Pfam" id="PF13340"/>
    </source>
</evidence>
<feature type="domain" description="Insertion element IS402-like" evidence="1">
    <location>
        <begin position="8"/>
        <end position="76"/>
    </location>
</feature>
<protein>
    <recommendedName>
        <fullName evidence="1">Insertion element IS402-like domain-containing protein</fullName>
    </recommendedName>
</protein>
<organism evidence="2 3">
    <name type="scientific">Leucothrix pacifica</name>
    <dbReference type="NCBI Taxonomy" id="1247513"/>
    <lineage>
        <taxon>Bacteria</taxon>
        <taxon>Pseudomonadati</taxon>
        <taxon>Pseudomonadota</taxon>
        <taxon>Gammaproteobacteria</taxon>
        <taxon>Thiotrichales</taxon>
        <taxon>Thiotrichaceae</taxon>
        <taxon>Leucothrix</taxon>
    </lineage>
</organism>
<comment type="caution">
    <text evidence="2">The sequence shown here is derived from an EMBL/GenBank/DDBJ whole genome shotgun (WGS) entry which is preliminary data.</text>
</comment>
<dbReference type="EMBL" id="QGKM01000006">
    <property type="protein sequence ID" value="PWQ99953.1"/>
    <property type="molecule type" value="Genomic_DNA"/>
</dbReference>
<dbReference type="Proteomes" id="UP000245539">
    <property type="component" value="Unassembled WGS sequence"/>
</dbReference>